<dbReference type="Pfam" id="PF01494">
    <property type="entry name" value="FAD_binding_3"/>
    <property type="match status" value="1"/>
</dbReference>
<dbReference type="PANTHER" id="PTHR43422:SF3">
    <property type="entry name" value="THIAMINE THIAZOLE SYNTHASE"/>
    <property type="match status" value="1"/>
</dbReference>
<keyword evidence="3" id="KW-1185">Reference proteome</keyword>
<dbReference type="PRINTS" id="PR00420">
    <property type="entry name" value="RNGMNOXGNASE"/>
</dbReference>
<feature type="domain" description="FAD-binding" evidence="1">
    <location>
        <begin position="65"/>
        <end position="403"/>
    </location>
</feature>
<sequence>MPPLIESVPRSGRPVSSPSRDALQNFFMTGVRPGWHLDPTADGQGGPPFHKGEVSMTKDRPGHAIVIGGSMAGILTARVLSDHFGQVTVIERDRLPDGPDVRKGVPQARHLHAFWAGGMDIVERLLPGVGNDLLAAGAVPLDLPTDVAWLTPANRWTHPFPGTQRVTSATRSLLEWTVRSHVTKVGSISFRTEQEVTGLRLGPAGEVSGLTLRSRSTGATADLYADLVIDASGRGSKLPEWLGELGFGAPEESTVDSHLGYATRLFEIPAGFSARWKAAYIQNAPPAEPRGGIMFPIEGNRWVLTLIGGGGDYPPTDEDDFRAFAASLRSPLLSDVLDVAEPISPIWGYRRTGNRWRHYEKMAMPGRLLVVGDSLCAFNPAYGQGMTVAAKEAEVLAGILADCRSTADLPRALRGAQRAIATRARGPWMLATGSDLRYPNTVGATQTRMDRVVNTYLDRVLARASDDPVVSAAFLRVLNMIDDPQALFSPRLMPRVLLGRRRITAVPNDFVVAQRLSAVPVGQW</sequence>
<dbReference type="SUPFAM" id="SSF51905">
    <property type="entry name" value="FAD/NAD(P)-binding domain"/>
    <property type="match status" value="1"/>
</dbReference>
<evidence type="ECO:0000313" key="3">
    <source>
        <dbReference type="Proteomes" id="UP000295172"/>
    </source>
</evidence>
<dbReference type="Gene3D" id="3.50.50.60">
    <property type="entry name" value="FAD/NAD(P)-binding domain"/>
    <property type="match status" value="1"/>
</dbReference>
<proteinExistence type="predicted"/>
<name>A0A4R4WLF8_9ACTN</name>
<gene>
    <name evidence="2" type="ORF">E1218_32885</name>
</gene>
<comment type="caution">
    <text evidence="2">The sequence shown here is derived from an EMBL/GenBank/DDBJ whole genome shotgun (WGS) entry which is preliminary data.</text>
</comment>
<evidence type="ECO:0000313" key="2">
    <source>
        <dbReference type="EMBL" id="TDD14570.1"/>
    </source>
</evidence>
<dbReference type="AlphaFoldDB" id="A0A4R4WLF8"/>
<reference evidence="2 3" key="1">
    <citation type="submission" date="2019-02" db="EMBL/GenBank/DDBJ databases">
        <title>Draft genome sequences of novel Actinobacteria.</title>
        <authorList>
            <person name="Sahin N."/>
            <person name="Ay H."/>
            <person name="Saygin H."/>
        </authorList>
    </citation>
    <scope>NUCLEOTIDE SEQUENCE [LARGE SCALE GENOMIC DNA]</scope>
    <source>
        <strain evidence="2 3">16K104</strain>
    </source>
</reference>
<organism evidence="2 3">
    <name type="scientific">Kribbella turkmenica</name>
    <dbReference type="NCBI Taxonomy" id="2530375"/>
    <lineage>
        <taxon>Bacteria</taxon>
        <taxon>Bacillati</taxon>
        <taxon>Actinomycetota</taxon>
        <taxon>Actinomycetes</taxon>
        <taxon>Propionibacteriales</taxon>
        <taxon>Kribbellaceae</taxon>
        <taxon>Kribbella</taxon>
    </lineage>
</organism>
<dbReference type="OrthoDB" id="9790035at2"/>
<accession>A0A4R4WLF8</accession>
<evidence type="ECO:0000259" key="1">
    <source>
        <dbReference type="Pfam" id="PF01494"/>
    </source>
</evidence>
<dbReference type="GO" id="GO:0071949">
    <property type="term" value="F:FAD binding"/>
    <property type="evidence" value="ECO:0007669"/>
    <property type="project" value="InterPro"/>
</dbReference>
<dbReference type="EMBL" id="SMKR01000227">
    <property type="protein sequence ID" value="TDD14570.1"/>
    <property type="molecule type" value="Genomic_DNA"/>
</dbReference>
<protein>
    <submittedName>
        <fullName evidence="2">2-polyprenyl-6-methoxyphenol hydroxylase-like oxidoreductase</fullName>
    </submittedName>
</protein>
<dbReference type="InterPro" id="IPR036188">
    <property type="entry name" value="FAD/NAD-bd_sf"/>
</dbReference>
<dbReference type="PANTHER" id="PTHR43422">
    <property type="entry name" value="THIAMINE THIAZOLE SYNTHASE"/>
    <property type="match status" value="1"/>
</dbReference>
<dbReference type="Proteomes" id="UP000295172">
    <property type="component" value="Unassembled WGS sequence"/>
</dbReference>
<dbReference type="InterPro" id="IPR002938">
    <property type="entry name" value="FAD-bd"/>
</dbReference>